<protein>
    <recommendedName>
        <fullName evidence="1">DUF6589 domain-containing protein</fullName>
    </recommendedName>
</protein>
<sequence length="105" mass="12426">EVILQNWLCNPKGTPDGFHAMDWLQELNNLYTKVVFAGQGLNRMKELVFKRSILLQVYRSMQQTIEENFYLTRHTVQHSKPKMTKTLQHLRDQLTTLDWFAFKAG</sequence>
<keyword evidence="3" id="KW-1185">Reference proteome</keyword>
<dbReference type="EMBL" id="JAUEPS010000025">
    <property type="protein sequence ID" value="KAK0455372.1"/>
    <property type="molecule type" value="Genomic_DNA"/>
</dbReference>
<dbReference type="InterPro" id="IPR046496">
    <property type="entry name" value="DUF6589"/>
</dbReference>
<feature type="non-terminal residue" evidence="2">
    <location>
        <position position="105"/>
    </location>
</feature>
<accession>A0AA39N2C3</accession>
<evidence type="ECO:0000259" key="1">
    <source>
        <dbReference type="Pfam" id="PF20231"/>
    </source>
</evidence>
<reference evidence="2" key="1">
    <citation type="submission" date="2023-06" db="EMBL/GenBank/DDBJ databases">
        <authorList>
            <consortium name="Lawrence Berkeley National Laboratory"/>
            <person name="Ahrendt S."/>
            <person name="Sahu N."/>
            <person name="Indic B."/>
            <person name="Wong-Bajracharya J."/>
            <person name="Merenyi Z."/>
            <person name="Ke H.-M."/>
            <person name="Monk M."/>
            <person name="Kocsube S."/>
            <person name="Drula E."/>
            <person name="Lipzen A."/>
            <person name="Balint B."/>
            <person name="Henrissat B."/>
            <person name="Andreopoulos B."/>
            <person name="Martin F.M."/>
            <person name="Harder C.B."/>
            <person name="Rigling D."/>
            <person name="Ford K.L."/>
            <person name="Foster G.D."/>
            <person name="Pangilinan J."/>
            <person name="Papanicolaou A."/>
            <person name="Barry K."/>
            <person name="LaButti K."/>
            <person name="Viragh M."/>
            <person name="Koriabine M."/>
            <person name="Yan M."/>
            <person name="Riley R."/>
            <person name="Champramary S."/>
            <person name="Plett K.L."/>
            <person name="Tsai I.J."/>
            <person name="Slot J."/>
            <person name="Sipos G."/>
            <person name="Plett J."/>
            <person name="Nagy L.G."/>
            <person name="Grigoriev I.V."/>
        </authorList>
    </citation>
    <scope>NUCLEOTIDE SEQUENCE</scope>
    <source>
        <strain evidence="2">CCBAS 213</strain>
    </source>
</reference>
<comment type="caution">
    <text evidence="2">The sequence shown here is derived from an EMBL/GenBank/DDBJ whole genome shotgun (WGS) entry which is preliminary data.</text>
</comment>
<dbReference type="Pfam" id="PF20231">
    <property type="entry name" value="DUF6589"/>
    <property type="match status" value="1"/>
</dbReference>
<gene>
    <name evidence="2" type="ORF">EV420DRAFT_1227310</name>
</gene>
<proteinExistence type="predicted"/>
<feature type="non-terminal residue" evidence="2">
    <location>
        <position position="1"/>
    </location>
</feature>
<evidence type="ECO:0000313" key="2">
    <source>
        <dbReference type="EMBL" id="KAK0455372.1"/>
    </source>
</evidence>
<organism evidence="2 3">
    <name type="scientific">Armillaria tabescens</name>
    <name type="common">Ringless honey mushroom</name>
    <name type="synonym">Agaricus tabescens</name>
    <dbReference type="NCBI Taxonomy" id="1929756"/>
    <lineage>
        <taxon>Eukaryota</taxon>
        <taxon>Fungi</taxon>
        <taxon>Dikarya</taxon>
        <taxon>Basidiomycota</taxon>
        <taxon>Agaricomycotina</taxon>
        <taxon>Agaricomycetes</taxon>
        <taxon>Agaricomycetidae</taxon>
        <taxon>Agaricales</taxon>
        <taxon>Marasmiineae</taxon>
        <taxon>Physalacriaceae</taxon>
        <taxon>Desarmillaria</taxon>
    </lineage>
</organism>
<dbReference type="AlphaFoldDB" id="A0AA39N2C3"/>
<dbReference type="GeneID" id="85350061"/>
<dbReference type="RefSeq" id="XP_060328882.1">
    <property type="nucleotide sequence ID" value="XM_060466513.1"/>
</dbReference>
<evidence type="ECO:0000313" key="3">
    <source>
        <dbReference type="Proteomes" id="UP001175211"/>
    </source>
</evidence>
<name>A0AA39N2C3_ARMTA</name>
<dbReference type="Proteomes" id="UP001175211">
    <property type="component" value="Unassembled WGS sequence"/>
</dbReference>
<feature type="domain" description="DUF6589" evidence="1">
    <location>
        <begin position="1"/>
        <end position="78"/>
    </location>
</feature>